<dbReference type="GO" id="GO:0016020">
    <property type="term" value="C:membrane"/>
    <property type="evidence" value="ECO:0007669"/>
    <property type="project" value="UniProtKB-SubCell"/>
</dbReference>
<feature type="transmembrane region" description="Helical" evidence="6">
    <location>
        <begin position="129"/>
        <end position="147"/>
    </location>
</feature>
<reference evidence="8 9" key="1">
    <citation type="submission" date="2018-10" db="EMBL/GenBank/DDBJ databases">
        <authorList>
            <person name="Li J."/>
        </authorList>
    </citation>
    <scope>NUCLEOTIDE SEQUENCE [LARGE SCALE GENOMIC DNA]</scope>
    <source>
        <strain evidence="8 9">CCTCC AB209002</strain>
    </source>
</reference>
<feature type="transmembrane region" description="Helical" evidence="6">
    <location>
        <begin position="237"/>
        <end position="267"/>
    </location>
</feature>
<keyword evidence="2 6" id="KW-0812">Transmembrane</keyword>
<comment type="caution">
    <text evidence="8">The sequence shown here is derived from an EMBL/GenBank/DDBJ whole genome shotgun (WGS) entry which is preliminary data.</text>
</comment>
<organism evidence="8 9">
    <name type="scientific">Mycetocola manganoxydans</name>
    <dbReference type="NCBI Taxonomy" id="699879"/>
    <lineage>
        <taxon>Bacteria</taxon>
        <taxon>Bacillati</taxon>
        <taxon>Actinomycetota</taxon>
        <taxon>Actinomycetes</taxon>
        <taxon>Micrococcales</taxon>
        <taxon>Microbacteriaceae</taxon>
        <taxon>Mycetocola</taxon>
    </lineage>
</organism>
<dbReference type="PANTHER" id="PTHR37422:SF13">
    <property type="entry name" value="LIPOPOLYSACCHARIDE BIOSYNTHESIS PROTEIN PA4999-RELATED"/>
    <property type="match status" value="1"/>
</dbReference>
<feature type="transmembrane region" description="Helical" evidence="6">
    <location>
        <begin position="279"/>
        <end position="297"/>
    </location>
</feature>
<sequence length="468" mass="50365">MGASGPLRGRHQAANRHAPIGARAMSNSRGARPSRLQSIEETLGSAPVAQALAWCIVGVAFGAPALGRVIGVPGLTAMLVTLAIGSIVVLVARRRFLDWHGLLPLSILAFIIWCAISAAWSGYPADTLEGLFTLTVYAFLGLTVALTRDLIQIVRTTGGVLRVLLSASLLLEVASGVIFDRPIGFLGVEGLLASGGPIQGLFETRNLLGMVTSIALVTFIIEWRTRSVPKPVAQYSVAIALLCLIFSGSPVTLIVVVILGVASLALYGLRRARPDARRVFQVALLAAGSLSLVIAYATRTRIIDLLNAGSEFEVRYRLWLSVWNFIQIHPLEGWGWAGSWPLGEAPYNYIIWTVGREHISALNAFLDVYLQVGLVGIFSFILLCGFAFLRSWLLASNKRSTVYVWPALVLVALLATGMSESFLLDESGWLLLVICAVKGSQGMSWRSRLPEKPPPPRAPGASHPESLA</sequence>
<keyword evidence="8" id="KW-0436">Ligase</keyword>
<evidence type="ECO:0000256" key="4">
    <source>
        <dbReference type="ARBA" id="ARBA00023136"/>
    </source>
</evidence>
<keyword evidence="4 6" id="KW-0472">Membrane</keyword>
<dbReference type="OrthoDB" id="5123754at2"/>
<feature type="transmembrane region" description="Helical" evidence="6">
    <location>
        <begin position="368"/>
        <end position="389"/>
    </location>
</feature>
<feature type="region of interest" description="Disordered" evidence="5">
    <location>
        <begin position="445"/>
        <end position="468"/>
    </location>
</feature>
<comment type="subcellular location">
    <subcellularLocation>
        <location evidence="1">Membrane</location>
        <topology evidence="1">Multi-pass membrane protein</topology>
    </subcellularLocation>
</comment>
<keyword evidence="9" id="KW-1185">Reference proteome</keyword>
<evidence type="ECO:0000256" key="2">
    <source>
        <dbReference type="ARBA" id="ARBA00022692"/>
    </source>
</evidence>
<feature type="domain" description="O-antigen ligase-related" evidence="7">
    <location>
        <begin position="236"/>
        <end position="381"/>
    </location>
</feature>
<dbReference type="AlphaFoldDB" id="A0A3L7A0Q4"/>
<evidence type="ECO:0000256" key="5">
    <source>
        <dbReference type="SAM" id="MobiDB-lite"/>
    </source>
</evidence>
<evidence type="ECO:0000256" key="3">
    <source>
        <dbReference type="ARBA" id="ARBA00022989"/>
    </source>
</evidence>
<gene>
    <name evidence="8" type="ORF">D9V29_00770</name>
</gene>
<proteinExistence type="predicted"/>
<evidence type="ECO:0000256" key="1">
    <source>
        <dbReference type="ARBA" id="ARBA00004141"/>
    </source>
</evidence>
<protein>
    <submittedName>
        <fullName evidence="8">O-antigen ligase family protein</fullName>
    </submittedName>
</protein>
<dbReference type="GO" id="GO:0016874">
    <property type="term" value="F:ligase activity"/>
    <property type="evidence" value="ECO:0007669"/>
    <property type="project" value="UniProtKB-KW"/>
</dbReference>
<feature type="transmembrane region" description="Helical" evidence="6">
    <location>
        <begin position="401"/>
        <end position="422"/>
    </location>
</feature>
<evidence type="ECO:0000313" key="9">
    <source>
        <dbReference type="Proteomes" id="UP000270299"/>
    </source>
</evidence>
<name>A0A3L7A0Q4_9MICO</name>
<feature type="transmembrane region" description="Helical" evidence="6">
    <location>
        <begin position="69"/>
        <end position="90"/>
    </location>
</feature>
<accession>A0A3L7A0Q4</accession>
<evidence type="ECO:0000256" key="6">
    <source>
        <dbReference type="SAM" id="Phobius"/>
    </source>
</evidence>
<dbReference type="PANTHER" id="PTHR37422">
    <property type="entry name" value="TEICHURONIC ACID BIOSYNTHESIS PROTEIN TUAE"/>
    <property type="match status" value="1"/>
</dbReference>
<feature type="compositionally biased region" description="Low complexity" evidence="5">
    <location>
        <begin position="459"/>
        <end position="468"/>
    </location>
</feature>
<keyword evidence="3 6" id="KW-1133">Transmembrane helix</keyword>
<dbReference type="InterPro" id="IPR007016">
    <property type="entry name" value="O-antigen_ligase-rel_domated"/>
</dbReference>
<dbReference type="InterPro" id="IPR051533">
    <property type="entry name" value="WaaL-like"/>
</dbReference>
<evidence type="ECO:0000313" key="8">
    <source>
        <dbReference type="EMBL" id="RLP73863.1"/>
    </source>
</evidence>
<dbReference type="Proteomes" id="UP000270299">
    <property type="component" value="Unassembled WGS sequence"/>
</dbReference>
<feature type="transmembrane region" description="Helical" evidence="6">
    <location>
        <begin position="102"/>
        <end position="123"/>
    </location>
</feature>
<evidence type="ECO:0000259" key="7">
    <source>
        <dbReference type="Pfam" id="PF04932"/>
    </source>
</evidence>
<dbReference type="EMBL" id="RCUV01000001">
    <property type="protein sequence ID" value="RLP73863.1"/>
    <property type="molecule type" value="Genomic_DNA"/>
</dbReference>
<feature type="transmembrane region" description="Helical" evidence="6">
    <location>
        <begin position="159"/>
        <end position="179"/>
    </location>
</feature>
<dbReference type="Pfam" id="PF04932">
    <property type="entry name" value="Wzy_C"/>
    <property type="match status" value="1"/>
</dbReference>